<keyword evidence="4" id="KW-1185">Reference proteome</keyword>
<dbReference type="Pfam" id="PF12277">
    <property type="entry name" value="DUF3618"/>
    <property type="match status" value="1"/>
</dbReference>
<dbReference type="RefSeq" id="WP_030118501.1">
    <property type="nucleotide sequence ID" value="NZ_CP070242.1"/>
</dbReference>
<reference evidence="4 5" key="1">
    <citation type="submission" date="2021-02" db="EMBL/GenBank/DDBJ databases">
        <title>FDA dAtabase for Regulatory Grade micrObial Sequences (FDA-ARGOS): Supporting development and validation of Infectious Disease Dx tests.</title>
        <authorList>
            <person name="Sproer C."/>
            <person name="Gronow S."/>
            <person name="Severitt S."/>
            <person name="Schroder I."/>
            <person name="Tallon L."/>
            <person name="Sadzewicz L."/>
            <person name="Zhao X."/>
            <person name="Boylan J."/>
            <person name="Ott S."/>
            <person name="Bowen H."/>
            <person name="Vavikolanu K."/>
            <person name="Mehta A."/>
            <person name="Aluvathingal J."/>
            <person name="Nadendla S."/>
            <person name="Lowell S."/>
            <person name="Myers T."/>
            <person name="Yan Y."/>
            <person name="Sichtig H."/>
        </authorList>
    </citation>
    <scope>NUCLEOTIDE SEQUENCE [LARGE SCALE GENOMIC DNA]</scope>
    <source>
        <strain evidence="3 4">FDAARGOS_1211</strain>
        <strain evidence="2 5">FDAARGOS_1212</strain>
    </source>
</reference>
<dbReference type="Proteomes" id="UP000623926">
    <property type="component" value="Chromosome"/>
</dbReference>
<accession>A0ABD7CQ75</accession>
<gene>
    <name evidence="3" type="ORF">I6J41_32855</name>
    <name evidence="2" type="ORF">I6J42_01165</name>
</gene>
<name>A0ABD7CQ75_9ACTN</name>
<feature type="compositionally biased region" description="Polar residues" evidence="1">
    <location>
        <begin position="1"/>
        <end position="11"/>
    </location>
</feature>
<dbReference type="AlphaFoldDB" id="A0ABD7CQ75"/>
<evidence type="ECO:0000313" key="4">
    <source>
        <dbReference type="Proteomes" id="UP000598054"/>
    </source>
</evidence>
<feature type="region of interest" description="Disordered" evidence="1">
    <location>
        <begin position="1"/>
        <end position="25"/>
    </location>
</feature>
<evidence type="ECO:0000313" key="2">
    <source>
        <dbReference type="EMBL" id="QRV32772.1"/>
    </source>
</evidence>
<feature type="compositionally biased region" description="Basic and acidic residues" evidence="1">
    <location>
        <begin position="15"/>
        <end position="25"/>
    </location>
</feature>
<evidence type="ECO:0000256" key="1">
    <source>
        <dbReference type="SAM" id="MobiDB-lite"/>
    </source>
</evidence>
<dbReference type="InterPro" id="IPR022062">
    <property type="entry name" value="DUF3618"/>
</dbReference>
<dbReference type="EMBL" id="CP070249">
    <property type="protein sequence ID" value="QRV45034.1"/>
    <property type="molecule type" value="Genomic_DNA"/>
</dbReference>
<protein>
    <submittedName>
        <fullName evidence="2">DUF3618 domain-containing protein</fullName>
    </submittedName>
</protein>
<dbReference type="GeneID" id="63984410"/>
<organism evidence="2 5">
    <name type="scientific">Streptomyces californicus</name>
    <dbReference type="NCBI Taxonomy" id="67351"/>
    <lineage>
        <taxon>Bacteria</taxon>
        <taxon>Bacillati</taxon>
        <taxon>Actinomycetota</taxon>
        <taxon>Actinomycetes</taxon>
        <taxon>Kitasatosporales</taxon>
        <taxon>Streptomycetaceae</taxon>
        <taxon>Streptomyces</taxon>
    </lineage>
</organism>
<dbReference type="EMBL" id="CP070245">
    <property type="protein sequence ID" value="QRV32772.1"/>
    <property type="molecule type" value="Genomic_DNA"/>
</dbReference>
<sequence length="121" mass="13247">MNDESQNTMGSPTPEELREQVERTRDELGQTVEALAGKADVKAQAKEKAAAVKEQAASASAQIREKTAEATRLVKDKAPEPLWEKAEQGAKAARDNRTPLLAGGALLIAFLLIRRGRRRNR</sequence>
<evidence type="ECO:0000313" key="3">
    <source>
        <dbReference type="EMBL" id="QRV45034.1"/>
    </source>
</evidence>
<evidence type="ECO:0000313" key="5">
    <source>
        <dbReference type="Proteomes" id="UP000623926"/>
    </source>
</evidence>
<dbReference type="Proteomes" id="UP000598054">
    <property type="component" value="Chromosome"/>
</dbReference>
<proteinExistence type="predicted"/>